<keyword evidence="3 11" id="KW-0808">Transferase</keyword>
<evidence type="ECO:0000256" key="6">
    <source>
        <dbReference type="ARBA" id="ARBA00038095"/>
    </source>
</evidence>
<evidence type="ECO:0000256" key="5">
    <source>
        <dbReference type="ARBA" id="ARBA00023315"/>
    </source>
</evidence>
<name>A0ABT2ZH23_9RHOB</name>
<dbReference type="RefSeq" id="WP_263736102.1">
    <property type="nucleotide sequence ID" value="NZ_JAOWKY010000006.1"/>
</dbReference>
<gene>
    <name evidence="11" type="ORF">OEW28_17565</name>
</gene>
<dbReference type="SUPFAM" id="SSF55729">
    <property type="entry name" value="Acyl-CoA N-acyltransferases (Nat)"/>
    <property type="match status" value="1"/>
</dbReference>
<evidence type="ECO:0000256" key="8">
    <source>
        <dbReference type="ARBA" id="ARBA00039866"/>
    </source>
</evidence>
<evidence type="ECO:0000256" key="9">
    <source>
        <dbReference type="ARBA" id="ARBA00045724"/>
    </source>
</evidence>
<dbReference type="InterPro" id="IPR052351">
    <property type="entry name" value="Ornithine_N-alpha-AT"/>
</dbReference>
<dbReference type="EMBL" id="JAOWKY010000006">
    <property type="protein sequence ID" value="MCV2870425.1"/>
    <property type="molecule type" value="Genomic_DNA"/>
</dbReference>
<evidence type="ECO:0000313" key="12">
    <source>
        <dbReference type="Proteomes" id="UP001652542"/>
    </source>
</evidence>
<dbReference type="PANTHER" id="PTHR37323">
    <property type="entry name" value="GCN5-RELATED N-ACETYLTRANSFERASE"/>
    <property type="match status" value="1"/>
</dbReference>
<evidence type="ECO:0000256" key="3">
    <source>
        <dbReference type="ARBA" id="ARBA00022679"/>
    </source>
</evidence>
<organism evidence="11 12">
    <name type="scientific">Albidovulum marisflavi</name>
    <dbReference type="NCBI Taxonomy" id="2984159"/>
    <lineage>
        <taxon>Bacteria</taxon>
        <taxon>Pseudomonadati</taxon>
        <taxon>Pseudomonadota</taxon>
        <taxon>Alphaproteobacteria</taxon>
        <taxon>Rhodobacterales</taxon>
        <taxon>Paracoccaceae</taxon>
        <taxon>Albidovulum</taxon>
    </lineage>
</organism>
<comment type="similarity">
    <text evidence="6">Belongs to the acetyltransferase family. OlsB subfamily.</text>
</comment>
<accession>A0ABT2ZH23</accession>
<evidence type="ECO:0000256" key="1">
    <source>
        <dbReference type="ARBA" id="ARBA00005189"/>
    </source>
</evidence>
<reference evidence="11 12" key="1">
    <citation type="submission" date="2022-10" db="EMBL/GenBank/DDBJ databases">
        <title>Defluviimonas sp. nov., isolated from ocean surface water.</title>
        <authorList>
            <person name="He W."/>
            <person name="Wang L."/>
            <person name="Zhang D.-F."/>
        </authorList>
    </citation>
    <scope>NUCLEOTIDE SEQUENCE [LARGE SCALE GENOMIC DNA]</scope>
    <source>
        <strain evidence="11 12">WL0002</strain>
    </source>
</reference>
<evidence type="ECO:0000256" key="2">
    <source>
        <dbReference type="ARBA" id="ARBA00022516"/>
    </source>
</evidence>
<protein>
    <recommendedName>
        <fullName evidence="8">L-ornithine N(alpha)-acyltransferase</fullName>
        <ecNumber evidence="7">2.3.2.30</ecNumber>
    </recommendedName>
</protein>
<keyword evidence="2" id="KW-0444">Lipid biosynthesis</keyword>
<proteinExistence type="inferred from homology"/>
<dbReference type="InterPro" id="IPR016181">
    <property type="entry name" value="Acyl_CoA_acyltransferase"/>
</dbReference>
<sequence length="261" mass="29506">MIPDNSPFCIRLAESEQDCLAAQRLRYSVFVRELGGDGPLVDHVGRFERDEFDPVNDHLILVDNRRDAAALDHVVAVYRLFPGERASDFGRFYCDAEYDLTKLRNCGRRLLELGRSCVHPDYRTGSAMFLLWNGLSEYVLERGIDVMFGVASFHGTDIEPLKTPLSWLHHHHLAPEPLRVRAIEEHFQPMDLLPAEALDKRAALAAMPALMKAYLRLGGFVGEGAFVDHAFNTTDVMLLMDTAAMSAKHKGFYVRKFEAKV</sequence>
<comment type="pathway">
    <text evidence="1">Lipid metabolism.</text>
</comment>
<keyword evidence="12" id="KW-1185">Reference proteome</keyword>
<dbReference type="Gene3D" id="3.40.630.30">
    <property type="match status" value="1"/>
</dbReference>
<keyword evidence="5 11" id="KW-0012">Acyltransferase</keyword>
<keyword evidence="4" id="KW-0443">Lipid metabolism</keyword>
<comment type="function">
    <text evidence="9">Catalyzes the first step in the biosynthesis of ornithine lipids, which are phosphorus-free membrane lipids. Catalyzes the 3-hydroxyacyl-acyl carrier protein-dependent acylation of ornithine to form lyso-ornithine lipid (LOL).</text>
</comment>
<evidence type="ECO:0000256" key="7">
    <source>
        <dbReference type="ARBA" id="ARBA00039058"/>
    </source>
</evidence>
<evidence type="ECO:0000256" key="4">
    <source>
        <dbReference type="ARBA" id="ARBA00023098"/>
    </source>
</evidence>
<dbReference type="PANTHER" id="PTHR37323:SF1">
    <property type="entry name" value="L-ORNITHINE N(ALPHA)-ACYLTRANSFERASE"/>
    <property type="match status" value="1"/>
</dbReference>
<comment type="catalytic activity">
    <reaction evidence="10">
        <text>a (3R)-hydroxyacyl-[ACP] + L-ornithine = a lyso-ornithine lipid + holo-[ACP] + H(+)</text>
        <dbReference type="Rhea" id="RHEA:20633"/>
        <dbReference type="Rhea" id="RHEA-COMP:9685"/>
        <dbReference type="Rhea" id="RHEA-COMP:9945"/>
        <dbReference type="ChEBI" id="CHEBI:15378"/>
        <dbReference type="ChEBI" id="CHEBI:46911"/>
        <dbReference type="ChEBI" id="CHEBI:64479"/>
        <dbReference type="ChEBI" id="CHEBI:78827"/>
        <dbReference type="ChEBI" id="CHEBI:138482"/>
        <dbReference type="EC" id="2.3.2.30"/>
    </reaction>
    <physiologicalReaction direction="left-to-right" evidence="10">
        <dbReference type="Rhea" id="RHEA:20634"/>
    </physiologicalReaction>
</comment>
<dbReference type="GO" id="GO:0016746">
    <property type="term" value="F:acyltransferase activity"/>
    <property type="evidence" value="ECO:0007669"/>
    <property type="project" value="UniProtKB-KW"/>
</dbReference>
<comment type="caution">
    <text evidence="11">The sequence shown here is derived from an EMBL/GenBank/DDBJ whole genome shotgun (WGS) entry which is preliminary data.</text>
</comment>
<evidence type="ECO:0000313" key="11">
    <source>
        <dbReference type="EMBL" id="MCV2870425.1"/>
    </source>
</evidence>
<dbReference type="Pfam" id="PF13444">
    <property type="entry name" value="Acetyltransf_5"/>
    <property type="match status" value="1"/>
</dbReference>
<evidence type="ECO:0000256" key="10">
    <source>
        <dbReference type="ARBA" id="ARBA00047785"/>
    </source>
</evidence>
<dbReference type="Proteomes" id="UP001652542">
    <property type="component" value="Unassembled WGS sequence"/>
</dbReference>
<dbReference type="EC" id="2.3.2.30" evidence="7"/>